<evidence type="ECO:0000256" key="5">
    <source>
        <dbReference type="ARBA" id="ARBA00022692"/>
    </source>
</evidence>
<proteinExistence type="predicted"/>
<dbReference type="InterPro" id="IPR058130">
    <property type="entry name" value="PEA_transf_C"/>
</dbReference>
<evidence type="ECO:0000256" key="3">
    <source>
        <dbReference type="ARBA" id="ARBA00022519"/>
    </source>
</evidence>
<dbReference type="AlphaFoldDB" id="A0A3B0WV32"/>
<name>A0A3B0WV32_9ZZZZ</name>
<dbReference type="GO" id="GO:0016776">
    <property type="term" value="F:phosphotransferase activity, phosphate group as acceptor"/>
    <property type="evidence" value="ECO:0007669"/>
    <property type="project" value="TreeGrafter"/>
</dbReference>
<dbReference type="Pfam" id="PF08019">
    <property type="entry name" value="EptA_B_N"/>
    <property type="match status" value="1"/>
</dbReference>
<dbReference type="Gene3D" id="3.40.720.10">
    <property type="entry name" value="Alkaline Phosphatase, subunit A"/>
    <property type="match status" value="1"/>
</dbReference>
<dbReference type="Pfam" id="PF00884">
    <property type="entry name" value="Sulfatase"/>
    <property type="match status" value="1"/>
</dbReference>
<keyword evidence="4" id="KW-0808">Transferase</keyword>
<dbReference type="InterPro" id="IPR000917">
    <property type="entry name" value="Sulfatase_N"/>
</dbReference>
<evidence type="ECO:0000313" key="10">
    <source>
        <dbReference type="EMBL" id="VAW59928.1"/>
    </source>
</evidence>
<dbReference type="PANTHER" id="PTHR30443:SF0">
    <property type="entry name" value="PHOSPHOETHANOLAMINE TRANSFERASE EPTA"/>
    <property type="match status" value="1"/>
</dbReference>
<evidence type="ECO:0000256" key="1">
    <source>
        <dbReference type="ARBA" id="ARBA00004429"/>
    </source>
</evidence>
<protein>
    <submittedName>
        <fullName evidence="10">Integral membrane protein</fullName>
    </submittedName>
</protein>
<dbReference type="InterPro" id="IPR017850">
    <property type="entry name" value="Alkaline_phosphatase_core_sf"/>
</dbReference>
<dbReference type="PANTHER" id="PTHR30443">
    <property type="entry name" value="INNER MEMBRANE PROTEIN"/>
    <property type="match status" value="1"/>
</dbReference>
<dbReference type="GO" id="GO:0009244">
    <property type="term" value="P:lipopolysaccharide core region biosynthetic process"/>
    <property type="evidence" value="ECO:0007669"/>
    <property type="project" value="TreeGrafter"/>
</dbReference>
<dbReference type="NCBIfam" id="NF028537">
    <property type="entry name" value="P_eth_NH2_trans"/>
    <property type="match status" value="1"/>
</dbReference>
<evidence type="ECO:0000259" key="8">
    <source>
        <dbReference type="Pfam" id="PF00884"/>
    </source>
</evidence>
<keyword evidence="6" id="KW-1133">Transmembrane helix</keyword>
<evidence type="ECO:0000256" key="2">
    <source>
        <dbReference type="ARBA" id="ARBA00022475"/>
    </source>
</evidence>
<dbReference type="InterPro" id="IPR012549">
    <property type="entry name" value="EptA-like_N"/>
</dbReference>
<gene>
    <name evidence="10" type="ORF">MNBD_GAMMA08-3101</name>
</gene>
<evidence type="ECO:0000256" key="6">
    <source>
        <dbReference type="ARBA" id="ARBA00022989"/>
    </source>
</evidence>
<dbReference type="EMBL" id="UOFH01000114">
    <property type="protein sequence ID" value="VAW59928.1"/>
    <property type="molecule type" value="Genomic_DNA"/>
</dbReference>
<organism evidence="10">
    <name type="scientific">hydrothermal vent metagenome</name>
    <dbReference type="NCBI Taxonomy" id="652676"/>
    <lineage>
        <taxon>unclassified sequences</taxon>
        <taxon>metagenomes</taxon>
        <taxon>ecological metagenomes</taxon>
    </lineage>
</organism>
<feature type="domain" description="Sulfatase N-terminal" evidence="8">
    <location>
        <begin position="239"/>
        <end position="522"/>
    </location>
</feature>
<sequence length="544" mass="62092">MSILNKVYKIQLTPTRLILLLSVFLLLSANWAYFEKLMNIYPWGTENGPFIISMGIFLSALFIILTSLFNLFFPVRIVASVFLIMASIVGYYSDQLGVVIDKDMIRNILETNISEAADLINVSFLLRILLLGLLPAILIWKWQFKQASWFKELRYTLQTLGAAILILLLSAFSFSDYYASFFREHKPVRYYINPATPVYAAYKYIKEVTKSTQQETFISLVKYAKISEGSEGSEDRELIIVVVGETARADHFSLNGYPRNTNPNLSKEERLISFSNVFSCGTSTAISVPCMFARAKRDGFDVKRARNTENALDILNKANVNVLWRDNNSSSKGVANRVTFEDFRSDDMNTICNPECRDVGMLEGLQEYINQQNGDILIVLHQMGSHGPAYYKRYPQEFEKFKPACRTLELASCSQEELINAYDNTILYTDYFLSKVIGLLKENTPQFETTMLYVSDHGESLGESGMYLHGMPYVFAPEAQTRVPIIVWMGSTSDVDYEETLKLKHLENSHDSLFETLLNLFEVETDLDHSGIQSFIYINEHDQT</sequence>
<keyword evidence="5" id="KW-0812">Transmembrane</keyword>
<keyword evidence="2" id="KW-1003">Cell membrane</keyword>
<evidence type="ECO:0000256" key="4">
    <source>
        <dbReference type="ARBA" id="ARBA00022679"/>
    </source>
</evidence>
<reference evidence="10" key="1">
    <citation type="submission" date="2018-06" db="EMBL/GenBank/DDBJ databases">
        <authorList>
            <person name="Zhirakovskaya E."/>
        </authorList>
    </citation>
    <scope>NUCLEOTIDE SEQUENCE</scope>
</reference>
<dbReference type="GO" id="GO:0005886">
    <property type="term" value="C:plasma membrane"/>
    <property type="evidence" value="ECO:0007669"/>
    <property type="project" value="UniProtKB-SubCell"/>
</dbReference>
<dbReference type="CDD" id="cd16017">
    <property type="entry name" value="LptA"/>
    <property type="match status" value="1"/>
</dbReference>
<accession>A0A3B0WV32</accession>
<evidence type="ECO:0000259" key="9">
    <source>
        <dbReference type="Pfam" id="PF08019"/>
    </source>
</evidence>
<dbReference type="InterPro" id="IPR040423">
    <property type="entry name" value="PEA_transferase"/>
</dbReference>
<feature type="domain" description="Phosphoethanolamine transferase N-terminal" evidence="9">
    <location>
        <begin position="59"/>
        <end position="207"/>
    </location>
</feature>
<dbReference type="SUPFAM" id="SSF53649">
    <property type="entry name" value="Alkaline phosphatase-like"/>
    <property type="match status" value="1"/>
</dbReference>
<keyword evidence="3" id="KW-0997">Cell inner membrane</keyword>
<comment type="subcellular location">
    <subcellularLocation>
        <location evidence="1">Cell inner membrane</location>
        <topology evidence="1">Multi-pass membrane protein</topology>
    </subcellularLocation>
</comment>
<evidence type="ECO:0000256" key="7">
    <source>
        <dbReference type="ARBA" id="ARBA00023136"/>
    </source>
</evidence>
<keyword evidence="7" id="KW-0472">Membrane</keyword>